<sequence>MLGLIMKREITALLKTRSNQIGFVVMLVLIIGAGIVGNIFNTPDDESASAPKSGYVIGIEESAKSAAPFIQEVAPNATIEALTDGEASHWLTDAYTAAQETDSDSDFLAISGASTAPVIHFPTSGSMRSHAADAVRQGLTLWVASADGTRFSSDDAHAALETVNNIDTNVLDLTDSSNLIGTNPFGYFSSLASLVLLTMVMMGGLATIAMGVVEEKSSRVVELILSSVKPRTLLLGKILGIGVVILGQFAAYIAAAIISLKIANVSLPMMSLSWTVLWTMIWGVVGFFIFSLLAGSLASTVSRQEDLAPITGTLSMLTFIPVYTAMFLVPALPDATVTKVLSYIPLISSFMMPTRQAFDLTSPLEQVVALAIAVASIPLLAMFAGKIYHNSILHSGKRLSIKQAWKQQ</sequence>
<evidence type="ECO:0000313" key="7">
    <source>
        <dbReference type="EMBL" id="ADH93223.1"/>
    </source>
</evidence>
<feature type="domain" description="ABC-2 type transporter transmembrane" evidence="6">
    <location>
        <begin position="24"/>
        <end position="379"/>
    </location>
</feature>
<name>D7BKP3_ARCHD</name>
<evidence type="ECO:0000256" key="3">
    <source>
        <dbReference type="ARBA" id="ARBA00022989"/>
    </source>
</evidence>
<dbReference type="AlphaFoldDB" id="D7BKP3"/>
<reference evidence="7 8" key="1">
    <citation type="journal article" date="2010" name="Stand. Genomic Sci.">
        <title>Complete genome sequence of Arcanobacterium haemolyticum type strain (11018).</title>
        <authorList>
            <person name="Yasawong M."/>
            <person name="Teshima H."/>
            <person name="Lapidus A."/>
            <person name="Nolan M."/>
            <person name="Lucas S."/>
            <person name="Glavina Del Rio T."/>
            <person name="Tice H."/>
            <person name="Cheng J."/>
            <person name="Bruce D."/>
            <person name="Detter C."/>
            <person name="Tapia R."/>
            <person name="Han C."/>
            <person name="Goodwin L."/>
            <person name="Pitluck S."/>
            <person name="Liolios K."/>
            <person name="Ivanova N."/>
            <person name="Mavromatis K."/>
            <person name="Mikhailova N."/>
            <person name="Pati A."/>
            <person name="Chen A."/>
            <person name="Palaniappan K."/>
            <person name="Land M."/>
            <person name="Hauser L."/>
            <person name="Chang Y."/>
            <person name="Jeffries C."/>
            <person name="Rohde M."/>
            <person name="Sikorski J."/>
            <person name="Pukall R."/>
            <person name="Goker M."/>
            <person name="Woyke T."/>
            <person name="Bristow J."/>
            <person name="Eisen J."/>
            <person name="Markowitz V."/>
            <person name="Hugenholtz P."/>
            <person name="Kyrpides N."/>
            <person name="Klenk H."/>
        </authorList>
    </citation>
    <scope>NUCLEOTIDE SEQUENCE [LARGE SCALE GENOMIC DNA]</scope>
    <source>
        <strain evidence="8">ATCC 9345 / DSM 20595 / CCUG 17215 / LMG 16163 / NBRC 15585 / NCTC 8452 / 11018</strain>
    </source>
</reference>
<evidence type="ECO:0000256" key="4">
    <source>
        <dbReference type="ARBA" id="ARBA00023136"/>
    </source>
</evidence>
<dbReference type="Pfam" id="PF12698">
    <property type="entry name" value="ABC2_membrane_3"/>
    <property type="match status" value="1"/>
</dbReference>
<dbReference type="Proteomes" id="UP000000376">
    <property type="component" value="Chromosome"/>
</dbReference>
<keyword evidence="2 5" id="KW-0812">Transmembrane</keyword>
<dbReference type="OrthoDB" id="3268959at2"/>
<keyword evidence="8" id="KW-1185">Reference proteome</keyword>
<dbReference type="PANTHER" id="PTHR43471">
    <property type="entry name" value="ABC TRANSPORTER PERMEASE"/>
    <property type="match status" value="1"/>
</dbReference>
<feature type="transmembrane region" description="Helical" evidence="5">
    <location>
        <begin position="21"/>
        <end position="40"/>
    </location>
</feature>
<dbReference type="KEGG" id="ahe:Arch_1524"/>
<feature type="transmembrane region" description="Helical" evidence="5">
    <location>
        <begin position="187"/>
        <end position="213"/>
    </location>
</feature>
<dbReference type="eggNOG" id="COG1668">
    <property type="taxonomic scope" value="Bacteria"/>
</dbReference>
<evidence type="ECO:0000256" key="1">
    <source>
        <dbReference type="ARBA" id="ARBA00004141"/>
    </source>
</evidence>
<organism evidence="7 8">
    <name type="scientific">Arcanobacterium haemolyticum (strain ATCC 9345 / DSM 20595 / CCM 5947 / CCUG 17215 / LMG 16163 / NBRC 15585 / NCTC 8452 / 11018)</name>
    <dbReference type="NCBI Taxonomy" id="644284"/>
    <lineage>
        <taxon>Bacteria</taxon>
        <taxon>Bacillati</taxon>
        <taxon>Actinomycetota</taxon>
        <taxon>Actinomycetes</taxon>
        <taxon>Actinomycetales</taxon>
        <taxon>Actinomycetaceae</taxon>
        <taxon>Arcanobacterium</taxon>
    </lineage>
</organism>
<proteinExistence type="predicted"/>
<evidence type="ECO:0000259" key="6">
    <source>
        <dbReference type="Pfam" id="PF12698"/>
    </source>
</evidence>
<feature type="transmembrane region" description="Helical" evidence="5">
    <location>
        <begin position="367"/>
        <end position="388"/>
    </location>
</feature>
<evidence type="ECO:0000256" key="2">
    <source>
        <dbReference type="ARBA" id="ARBA00022692"/>
    </source>
</evidence>
<dbReference type="HOGENOM" id="CLU_046841_3_0_11"/>
<dbReference type="GO" id="GO:0140359">
    <property type="term" value="F:ABC-type transporter activity"/>
    <property type="evidence" value="ECO:0007669"/>
    <property type="project" value="InterPro"/>
</dbReference>
<evidence type="ECO:0000313" key="8">
    <source>
        <dbReference type="Proteomes" id="UP000000376"/>
    </source>
</evidence>
<feature type="transmembrane region" description="Helical" evidence="5">
    <location>
        <begin position="307"/>
        <end position="329"/>
    </location>
</feature>
<dbReference type="GO" id="GO:0016020">
    <property type="term" value="C:membrane"/>
    <property type="evidence" value="ECO:0007669"/>
    <property type="project" value="UniProtKB-SubCell"/>
</dbReference>
<evidence type="ECO:0000256" key="5">
    <source>
        <dbReference type="SAM" id="Phobius"/>
    </source>
</evidence>
<protein>
    <submittedName>
        <fullName evidence="7">ABC-2 type transporter</fullName>
    </submittedName>
</protein>
<feature type="transmembrane region" description="Helical" evidence="5">
    <location>
        <begin position="234"/>
        <end position="260"/>
    </location>
</feature>
<dbReference type="InterPro" id="IPR013525">
    <property type="entry name" value="ABC2_TM"/>
</dbReference>
<comment type="subcellular location">
    <subcellularLocation>
        <location evidence="1">Membrane</location>
        <topology evidence="1">Multi-pass membrane protein</topology>
    </subcellularLocation>
</comment>
<gene>
    <name evidence="7" type="ordered locus">Arch_1524</name>
</gene>
<dbReference type="STRING" id="644284.Arch_1524"/>
<dbReference type="EMBL" id="CP002045">
    <property type="protein sequence ID" value="ADH93223.1"/>
    <property type="molecule type" value="Genomic_DNA"/>
</dbReference>
<accession>D7BKP3</accession>
<dbReference type="RefSeq" id="WP_013170713.1">
    <property type="nucleotide sequence ID" value="NC_014218.1"/>
</dbReference>
<keyword evidence="3 5" id="KW-1133">Transmembrane helix</keyword>
<feature type="transmembrane region" description="Helical" evidence="5">
    <location>
        <begin position="272"/>
        <end position="295"/>
    </location>
</feature>
<keyword evidence="4 5" id="KW-0472">Membrane</keyword>